<accession>A0A4Z2E214</accession>
<keyword evidence="3" id="KW-1185">Reference proteome</keyword>
<name>A0A4Z2E214_9TELE</name>
<protein>
    <submittedName>
        <fullName evidence="2">Janus kinase and microtubule-interacting protein 2</fullName>
    </submittedName>
</protein>
<keyword evidence="1" id="KW-0175">Coiled coil</keyword>
<gene>
    <name evidence="2" type="primary">JAKMIP2_1</name>
    <name evidence="2" type="ORF">EYF80_067463</name>
</gene>
<comment type="caution">
    <text evidence="2">The sequence shown here is derived from an EMBL/GenBank/DDBJ whole genome shotgun (WGS) entry which is preliminary data.</text>
</comment>
<dbReference type="Proteomes" id="UP000314294">
    <property type="component" value="Unassembled WGS sequence"/>
</dbReference>
<evidence type="ECO:0000256" key="1">
    <source>
        <dbReference type="SAM" id="Coils"/>
    </source>
</evidence>
<dbReference type="AlphaFoldDB" id="A0A4Z2E214"/>
<sequence length="47" mass="5224">MAKKGRAKSEKPEALISALQAANEELRSKLTDIQIELHQEKCKVTTS</sequence>
<evidence type="ECO:0000313" key="2">
    <source>
        <dbReference type="EMBL" id="TNN22422.1"/>
    </source>
</evidence>
<evidence type="ECO:0000313" key="3">
    <source>
        <dbReference type="Proteomes" id="UP000314294"/>
    </source>
</evidence>
<feature type="coiled-coil region" evidence="1">
    <location>
        <begin position="16"/>
        <end position="43"/>
    </location>
</feature>
<organism evidence="2 3">
    <name type="scientific">Liparis tanakae</name>
    <name type="common">Tanaka's snailfish</name>
    <dbReference type="NCBI Taxonomy" id="230148"/>
    <lineage>
        <taxon>Eukaryota</taxon>
        <taxon>Metazoa</taxon>
        <taxon>Chordata</taxon>
        <taxon>Craniata</taxon>
        <taxon>Vertebrata</taxon>
        <taxon>Euteleostomi</taxon>
        <taxon>Actinopterygii</taxon>
        <taxon>Neopterygii</taxon>
        <taxon>Teleostei</taxon>
        <taxon>Neoteleostei</taxon>
        <taxon>Acanthomorphata</taxon>
        <taxon>Eupercaria</taxon>
        <taxon>Perciformes</taxon>
        <taxon>Cottioidei</taxon>
        <taxon>Cottales</taxon>
        <taxon>Liparidae</taxon>
        <taxon>Liparis</taxon>
    </lineage>
</organism>
<dbReference type="OrthoDB" id="6424487at2759"/>
<dbReference type="GO" id="GO:0016301">
    <property type="term" value="F:kinase activity"/>
    <property type="evidence" value="ECO:0007669"/>
    <property type="project" value="UniProtKB-KW"/>
</dbReference>
<proteinExistence type="predicted"/>
<keyword evidence="2" id="KW-0418">Kinase</keyword>
<dbReference type="EMBL" id="SRLO01022559">
    <property type="protein sequence ID" value="TNN22422.1"/>
    <property type="molecule type" value="Genomic_DNA"/>
</dbReference>
<keyword evidence="2" id="KW-0808">Transferase</keyword>
<reference evidence="2 3" key="1">
    <citation type="submission" date="2019-03" db="EMBL/GenBank/DDBJ databases">
        <title>First draft genome of Liparis tanakae, snailfish: a comprehensive survey of snailfish specific genes.</title>
        <authorList>
            <person name="Kim W."/>
            <person name="Song I."/>
            <person name="Jeong J.-H."/>
            <person name="Kim D."/>
            <person name="Kim S."/>
            <person name="Ryu S."/>
            <person name="Song J.Y."/>
            <person name="Lee S.K."/>
        </authorList>
    </citation>
    <scope>NUCLEOTIDE SEQUENCE [LARGE SCALE GENOMIC DNA]</scope>
    <source>
        <tissue evidence="2">Muscle</tissue>
    </source>
</reference>